<reference evidence="1" key="1">
    <citation type="journal article" date="2014" name="Front. Microbiol.">
        <title>High frequency of phylogenetically diverse reductive dehalogenase-homologous genes in deep subseafloor sedimentary metagenomes.</title>
        <authorList>
            <person name="Kawai M."/>
            <person name="Futagami T."/>
            <person name="Toyoda A."/>
            <person name="Takaki Y."/>
            <person name="Nishi S."/>
            <person name="Hori S."/>
            <person name="Arai W."/>
            <person name="Tsubouchi T."/>
            <person name="Morono Y."/>
            <person name="Uchiyama I."/>
            <person name="Ito T."/>
            <person name="Fujiyama A."/>
            <person name="Inagaki F."/>
            <person name="Takami H."/>
        </authorList>
    </citation>
    <scope>NUCLEOTIDE SEQUENCE</scope>
    <source>
        <strain evidence="1">Expedition CK06-06</strain>
    </source>
</reference>
<protein>
    <submittedName>
        <fullName evidence="1">Uncharacterized protein</fullName>
    </submittedName>
</protein>
<name>X0XEF1_9ZZZZ</name>
<sequence length="40" mass="4299">RLSYLASRTSFGWKQTCHTNIDTGTLSADTEAAGPGRKLS</sequence>
<dbReference type="EMBL" id="BARS01041071">
    <property type="protein sequence ID" value="GAG41455.1"/>
    <property type="molecule type" value="Genomic_DNA"/>
</dbReference>
<organism evidence="1">
    <name type="scientific">marine sediment metagenome</name>
    <dbReference type="NCBI Taxonomy" id="412755"/>
    <lineage>
        <taxon>unclassified sequences</taxon>
        <taxon>metagenomes</taxon>
        <taxon>ecological metagenomes</taxon>
    </lineage>
</organism>
<dbReference type="AlphaFoldDB" id="X0XEF1"/>
<accession>X0XEF1</accession>
<evidence type="ECO:0000313" key="1">
    <source>
        <dbReference type="EMBL" id="GAG41455.1"/>
    </source>
</evidence>
<comment type="caution">
    <text evidence="1">The sequence shown here is derived from an EMBL/GenBank/DDBJ whole genome shotgun (WGS) entry which is preliminary data.</text>
</comment>
<gene>
    <name evidence="1" type="ORF">S01H1_62521</name>
</gene>
<feature type="non-terminal residue" evidence="1">
    <location>
        <position position="1"/>
    </location>
</feature>
<proteinExistence type="predicted"/>